<dbReference type="InterPro" id="IPR001128">
    <property type="entry name" value="Cyt_P450"/>
</dbReference>
<name>A0A1J1IGF1_9DIPT</name>
<dbReference type="SUPFAM" id="SSF48264">
    <property type="entry name" value="Cytochrome P450"/>
    <property type="match status" value="1"/>
</dbReference>
<feature type="transmembrane region" description="Helical" evidence="10">
    <location>
        <begin position="12"/>
        <end position="31"/>
    </location>
</feature>
<dbReference type="CDD" id="cd11054">
    <property type="entry name" value="CYP24A1-like"/>
    <property type="match status" value="1"/>
</dbReference>
<feature type="binding site" description="axial binding residue" evidence="8">
    <location>
        <position position="471"/>
    </location>
    <ligand>
        <name>heme</name>
        <dbReference type="ChEBI" id="CHEBI:30413"/>
    </ligand>
    <ligandPart>
        <name>Fe</name>
        <dbReference type="ChEBI" id="CHEBI:18248"/>
    </ligandPart>
</feature>
<evidence type="ECO:0000256" key="1">
    <source>
        <dbReference type="ARBA" id="ARBA00001971"/>
    </source>
</evidence>
<dbReference type="EMBL" id="CVRI01000050">
    <property type="protein sequence ID" value="CRK99325.1"/>
    <property type="molecule type" value="Genomic_DNA"/>
</dbReference>
<keyword evidence="12" id="KW-1185">Reference proteome</keyword>
<dbReference type="PANTHER" id="PTHR24279:SF120">
    <property type="entry name" value="CYTOCHROME P450"/>
    <property type="match status" value="1"/>
</dbReference>
<organism evidence="11 12">
    <name type="scientific">Clunio marinus</name>
    <dbReference type="NCBI Taxonomy" id="568069"/>
    <lineage>
        <taxon>Eukaryota</taxon>
        <taxon>Metazoa</taxon>
        <taxon>Ecdysozoa</taxon>
        <taxon>Arthropoda</taxon>
        <taxon>Hexapoda</taxon>
        <taxon>Insecta</taxon>
        <taxon>Pterygota</taxon>
        <taxon>Neoptera</taxon>
        <taxon>Endopterygota</taxon>
        <taxon>Diptera</taxon>
        <taxon>Nematocera</taxon>
        <taxon>Chironomoidea</taxon>
        <taxon>Chironomidae</taxon>
        <taxon>Clunio</taxon>
    </lineage>
</organism>
<keyword evidence="10" id="KW-0812">Transmembrane</keyword>
<keyword evidence="10" id="KW-0472">Membrane</keyword>
<dbReference type="GO" id="GO:0004497">
    <property type="term" value="F:monooxygenase activity"/>
    <property type="evidence" value="ECO:0007669"/>
    <property type="project" value="UniProtKB-KW"/>
</dbReference>
<proteinExistence type="inferred from homology"/>
<gene>
    <name evidence="11" type="ORF">CLUMA_CG012599</name>
</gene>
<dbReference type="GO" id="GO:0020037">
    <property type="term" value="F:heme binding"/>
    <property type="evidence" value="ECO:0007669"/>
    <property type="project" value="InterPro"/>
</dbReference>
<accession>A0A1J1IGF1</accession>
<keyword evidence="6 8" id="KW-0408">Iron</keyword>
<dbReference type="GO" id="GO:0005506">
    <property type="term" value="F:iron ion binding"/>
    <property type="evidence" value="ECO:0007669"/>
    <property type="project" value="InterPro"/>
</dbReference>
<dbReference type="InterPro" id="IPR050479">
    <property type="entry name" value="CYP11_CYP27_families"/>
</dbReference>
<evidence type="ECO:0000256" key="2">
    <source>
        <dbReference type="ARBA" id="ARBA00010617"/>
    </source>
</evidence>
<comment type="cofactor">
    <cofactor evidence="1 8">
        <name>heme</name>
        <dbReference type="ChEBI" id="CHEBI:30413"/>
    </cofactor>
</comment>
<keyword evidence="7 9" id="KW-0503">Monooxygenase</keyword>
<protein>
    <submittedName>
        <fullName evidence="11">CLUMA_CG012599, isoform A</fullName>
    </submittedName>
</protein>
<dbReference type="AlphaFoldDB" id="A0A1J1IGF1"/>
<dbReference type="InterPro" id="IPR002401">
    <property type="entry name" value="Cyt_P450_E_grp-I"/>
</dbReference>
<dbReference type="STRING" id="568069.A0A1J1IGF1"/>
<dbReference type="PANTHER" id="PTHR24279">
    <property type="entry name" value="CYTOCHROME P450"/>
    <property type="match status" value="1"/>
</dbReference>
<sequence length="522" mass="61125">MRKNKSDLKMVPFLSMLLFYLSIILFLYYTFRNNKPLNWNIILNGFTFNFRQDDEILRIPGPLRLPFVGTKWTQLVIKMNKLHEFYAKMHETYGDIVLEMSGNIPVVSLYNRLDIEKVLKFPSKHPFRPETEIISYFRRSHPERYPSTGLVNMQGHEWARLRALLATKTIENRKCLKRSCPDLNEMCDDFIADMRRKRNDANVIYDVHDSIKTLSVDATFSLILGKRLKHFHNGKEKLEELKLCVNNIFKSFRDSTFGLQLWKYFPTKLYKEFGKNETRVYEITSEIIRETLQKEDIRRPETENDTILVTILKAKELEHGDKICGVVDFLSAGVDVFAHTVCFLLHHLSDKPEVQERIYEEVMNMDDDPTHEDFSRFHYTRAAIHESYRLTPVAHALARVIEENTSCSGYLLKPGTVVLCQTMVASSKEDNFEDSLSYKPERWLQENGEFDPNITPGSIVVSPFGTGRRICPGKKFVDLLLIIFLTKLVKAFRISYLSEFDREFEYLVAPKRPVNIQFHDRD</sequence>
<evidence type="ECO:0000256" key="10">
    <source>
        <dbReference type="SAM" id="Phobius"/>
    </source>
</evidence>
<dbReference type="PROSITE" id="PS00086">
    <property type="entry name" value="CYTOCHROME_P450"/>
    <property type="match status" value="1"/>
</dbReference>
<evidence type="ECO:0000256" key="6">
    <source>
        <dbReference type="ARBA" id="ARBA00023004"/>
    </source>
</evidence>
<evidence type="ECO:0000256" key="7">
    <source>
        <dbReference type="ARBA" id="ARBA00023033"/>
    </source>
</evidence>
<dbReference type="Proteomes" id="UP000183832">
    <property type="component" value="Unassembled WGS sequence"/>
</dbReference>
<evidence type="ECO:0000313" key="12">
    <source>
        <dbReference type="Proteomes" id="UP000183832"/>
    </source>
</evidence>
<comment type="similarity">
    <text evidence="2 9">Belongs to the cytochrome P450 family.</text>
</comment>
<keyword evidence="5 9" id="KW-0560">Oxidoreductase</keyword>
<evidence type="ECO:0000256" key="8">
    <source>
        <dbReference type="PIRSR" id="PIRSR602401-1"/>
    </source>
</evidence>
<evidence type="ECO:0000256" key="9">
    <source>
        <dbReference type="RuleBase" id="RU000461"/>
    </source>
</evidence>
<keyword evidence="10" id="KW-1133">Transmembrane helix</keyword>
<evidence type="ECO:0000256" key="5">
    <source>
        <dbReference type="ARBA" id="ARBA00023002"/>
    </source>
</evidence>
<reference evidence="11 12" key="1">
    <citation type="submission" date="2015-04" db="EMBL/GenBank/DDBJ databases">
        <authorList>
            <person name="Syromyatnikov M.Y."/>
            <person name="Popov V.N."/>
        </authorList>
    </citation>
    <scope>NUCLEOTIDE SEQUENCE [LARGE SCALE GENOMIC DNA]</scope>
</reference>
<dbReference type="GO" id="GO:0016705">
    <property type="term" value="F:oxidoreductase activity, acting on paired donors, with incorporation or reduction of molecular oxygen"/>
    <property type="evidence" value="ECO:0007669"/>
    <property type="project" value="InterPro"/>
</dbReference>
<keyword evidence="3 8" id="KW-0349">Heme</keyword>
<dbReference type="InterPro" id="IPR036396">
    <property type="entry name" value="Cyt_P450_sf"/>
</dbReference>
<dbReference type="Pfam" id="PF00067">
    <property type="entry name" value="p450"/>
    <property type="match status" value="1"/>
</dbReference>
<evidence type="ECO:0000313" key="11">
    <source>
        <dbReference type="EMBL" id="CRK99325.1"/>
    </source>
</evidence>
<evidence type="ECO:0000256" key="4">
    <source>
        <dbReference type="ARBA" id="ARBA00022723"/>
    </source>
</evidence>
<dbReference type="PRINTS" id="PR00385">
    <property type="entry name" value="P450"/>
</dbReference>
<dbReference type="PRINTS" id="PR00463">
    <property type="entry name" value="EP450I"/>
</dbReference>
<dbReference type="Gene3D" id="1.10.630.10">
    <property type="entry name" value="Cytochrome P450"/>
    <property type="match status" value="1"/>
</dbReference>
<evidence type="ECO:0000256" key="3">
    <source>
        <dbReference type="ARBA" id="ARBA00022617"/>
    </source>
</evidence>
<keyword evidence="4 8" id="KW-0479">Metal-binding</keyword>
<dbReference type="OrthoDB" id="3945418at2759"/>
<dbReference type="InterPro" id="IPR017972">
    <property type="entry name" value="Cyt_P450_CS"/>
</dbReference>